<reference evidence="3" key="1">
    <citation type="journal article" date="2019" name="Int. J. Syst. Evol. Microbiol.">
        <title>The Global Catalogue of Microorganisms (GCM) 10K type strain sequencing project: providing services to taxonomists for standard genome sequencing and annotation.</title>
        <authorList>
            <consortium name="The Broad Institute Genomics Platform"/>
            <consortium name="The Broad Institute Genome Sequencing Center for Infectious Disease"/>
            <person name="Wu L."/>
            <person name="Ma J."/>
        </authorList>
    </citation>
    <scope>NUCLEOTIDE SEQUENCE [LARGE SCALE GENOMIC DNA]</scope>
    <source>
        <strain evidence="3">CCUG 36956</strain>
    </source>
</reference>
<evidence type="ECO:0000256" key="1">
    <source>
        <dbReference type="SAM" id="MobiDB-lite"/>
    </source>
</evidence>
<organism evidence="2 3">
    <name type="scientific">Nocardia lasii</name>
    <dbReference type="NCBI Taxonomy" id="1616107"/>
    <lineage>
        <taxon>Bacteria</taxon>
        <taxon>Bacillati</taxon>
        <taxon>Actinomycetota</taxon>
        <taxon>Actinomycetes</taxon>
        <taxon>Mycobacteriales</taxon>
        <taxon>Nocardiaceae</taxon>
        <taxon>Nocardia</taxon>
    </lineage>
</organism>
<accession>A0ABW1JVX4</accession>
<dbReference type="RefSeq" id="WP_378607294.1">
    <property type="nucleotide sequence ID" value="NZ_JBHSQN010000011.1"/>
</dbReference>
<dbReference type="SUPFAM" id="SSF52540">
    <property type="entry name" value="P-loop containing nucleoside triphosphate hydrolases"/>
    <property type="match status" value="1"/>
</dbReference>
<dbReference type="InterPro" id="IPR027417">
    <property type="entry name" value="P-loop_NTPase"/>
</dbReference>
<dbReference type="Pfam" id="PF13424">
    <property type="entry name" value="TPR_12"/>
    <property type="match status" value="1"/>
</dbReference>
<protein>
    <submittedName>
        <fullName evidence="2">Tetratricopeptide repeat protein</fullName>
    </submittedName>
</protein>
<dbReference type="Gene3D" id="3.40.50.300">
    <property type="entry name" value="P-loop containing nucleotide triphosphate hydrolases"/>
    <property type="match status" value="1"/>
</dbReference>
<dbReference type="SMART" id="SM00028">
    <property type="entry name" value="TPR"/>
    <property type="match status" value="4"/>
</dbReference>
<dbReference type="PANTHER" id="PTHR47691:SF3">
    <property type="entry name" value="HTH-TYPE TRANSCRIPTIONAL REGULATOR RV0890C-RELATED"/>
    <property type="match status" value="1"/>
</dbReference>
<dbReference type="EMBL" id="JBHSQN010000011">
    <property type="protein sequence ID" value="MFC6012909.1"/>
    <property type="molecule type" value="Genomic_DNA"/>
</dbReference>
<name>A0ABW1JVX4_9NOCA</name>
<dbReference type="Pfam" id="PF13560">
    <property type="entry name" value="HTH_31"/>
    <property type="match status" value="1"/>
</dbReference>
<gene>
    <name evidence="2" type="ORF">ACFP3H_17775</name>
</gene>
<comment type="caution">
    <text evidence="2">The sequence shown here is derived from an EMBL/GenBank/DDBJ whole genome shotgun (WGS) entry which is preliminary data.</text>
</comment>
<dbReference type="Proteomes" id="UP001596223">
    <property type="component" value="Unassembled WGS sequence"/>
</dbReference>
<feature type="region of interest" description="Disordered" evidence="1">
    <location>
        <begin position="794"/>
        <end position="819"/>
    </location>
</feature>
<dbReference type="PANTHER" id="PTHR47691">
    <property type="entry name" value="REGULATOR-RELATED"/>
    <property type="match status" value="1"/>
</dbReference>
<feature type="compositionally biased region" description="Pro residues" evidence="1">
    <location>
        <begin position="94"/>
        <end position="105"/>
    </location>
</feature>
<feature type="region of interest" description="Disordered" evidence="1">
    <location>
        <begin position="72"/>
        <end position="107"/>
    </location>
</feature>
<dbReference type="InterPro" id="IPR011990">
    <property type="entry name" value="TPR-like_helical_dom_sf"/>
</dbReference>
<dbReference type="InterPro" id="IPR019734">
    <property type="entry name" value="TPR_rpt"/>
</dbReference>
<dbReference type="PRINTS" id="PR00364">
    <property type="entry name" value="DISEASERSIST"/>
</dbReference>
<dbReference type="SUPFAM" id="SSF48452">
    <property type="entry name" value="TPR-like"/>
    <property type="match status" value="2"/>
</dbReference>
<keyword evidence="3" id="KW-1185">Reference proteome</keyword>
<evidence type="ECO:0000313" key="3">
    <source>
        <dbReference type="Proteomes" id="UP001596223"/>
    </source>
</evidence>
<dbReference type="SUPFAM" id="SSF47413">
    <property type="entry name" value="lambda repressor-like DNA-binding domains"/>
    <property type="match status" value="1"/>
</dbReference>
<evidence type="ECO:0000313" key="2">
    <source>
        <dbReference type="EMBL" id="MFC6012909.1"/>
    </source>
</evidence>
<dbReference type="Gene3D" id="1.25.40.10">
    <property type="entry name" value="Tetratricopeptide repeat domain"/>
    <property type="match status" value="2"/>
</dbReference>
<dbReference type="InterPro" id="IPR010982">
    <property type="entry name" value="Lambda_DNA-bd_dom_sf"/>
</dbReference>
<proteinExistence type="predicted"/>
<sequence length="819" mass="89180">MVVQQRVYPRDELAARLRLIQELSGRGVRALARDTGLSSSSLSRYLSGQTVPPWPAVVELCRLVKRDPRPLRPLWERATNPLPAPPKTGRQIAPPTPPADPPPRNDLPRDIPDFTGRATALAEVVAAVRADRVVAIDGMAGVGKTSLAVHAAHRLATDYPDAQLYLDLHGFTDGRRPLDPDAALRALLAALQVPSEKVPQDGGVELRAACWRSELARLRAVVVLDNVADAAQVAHLLPGAGESVAIITSRNRLLELDEVGPVTLDVLTPQESAELLVRASGDARTGRLAKEPEQTAEVLRLCGNLPLALRLAAARLRHRPGWSVGILVERMAEGATEFDTAFGMSVRQLHRDQRRLFRLLGLIPGSTFTDYVAAAVADVPLRGARTMLEDLLDAHLVDQPAPGRYRLHDLVRRHARQETFAHDTPADRDRALRRVLDYYVHTAAAADAAMPFLTPTRPVSAGTPPVDLPRFPDRDAAFFWFVAEYTNLMAVFYAAVELGADTHVCELPRFLRTFFARRCGTTHLNALFEQSLTAAQHLGDPRQLAEAHSDLGFARYNAGRMAEAAAAYAAAAPLVAEAGDPLPRAELTMRCAQLRWDEGDIAEPLELFRQARDLYTASGCPTSAADAIAGEAWAVLQLGDRAEAARLAREALDTHPSLQARITLGVAIAADDPDHALTHLDTALATARADGHHHNEAWCLNCRGVALREMGRYDAALTSHREAFALLDALFEDHWKIHFLNSYAETCRLAGLPEEAMRLYRETLTLAPRLGRRFEEATAHHGIAALLDATDPSAAAHHRAAAETTDLNPSTSPHPGIPG</sequence>